<name>A0A3N4NTN3_9NEIS</name>
<evidence type="ECO:0000313" key="2">
    <source>
        <dbReference type="Proteomes" id="UP000272412"/>
    </source>
</evidence>
<dbReference type="EMBL" id="RPFL01000002">
    <property type="protein sequence ID" value="RPD90523.1"/>
    <property type="molecule type" value="Genomic_DNA"/>
</dbReference>
<dbReference type="Proteomes" id="UP000272412">
    <property type="component" value="Unassembled WGS sequence"/>
</dbReference>
<dbReference type="KEGG" id="nwx:CGZ65_06685"/>
<organism evidence="1 2">
    <name type="scientific">Neisseria weixii</name>
    <dbReference type="NCBI Taxonomy" id="1853276"/>
    <lineage>
        <taxon>Bacteria</taxon>
        <taxon>Pseudomonadati</taxon>
        <taxon>Pseudomonadota</taxon>
        <taxon>Betaproteobacteria</taxon>
        <taxon>Neisseriales</taxon>
        <taxon>Neisseriaceae</taxon>
        <taxon>Neisseria</taxon>
    </lineage>
</organism>
<evidence type="ECO:0000313" key="1">
    <source>
        <dbReference type="EMBL" id="RPD90523.1"/>
    </source>
</evidence>
<accession>A0A3N4NTN3</accession>
<comment type="caution">
    <text evidence="1">The sequence shown here is derived from an EMBL/GenBank/DDBJ whole genome shotgun (WGS) entry which is preliminary data.</text>
</comment>
<dbReference type="OrthoDB" id="8603981at2"/>
<protein>
    <submittedName>
        <fullName evidence="1">Uncharacterized protein</fullName>
    </submittedName>
</protein>
<proteinExistence type="predicted"/>
<sequence length="104" mass="11399">MSDGNQVGLVGERSNDLEMIRGKCMETDGGKNIGWPKGGICHTLFAKLVDNVAEDSAKLTDYLIGHAGLKSYSENKSGYAAVQTGRYILEADSDGAFFFRRRNY</sequence>
<gene>
    <name evidence="1" type="ORF">EGK74_01085</name>
</gene>
<dbReference type="AlphaFoldDB" id="A0A3N4NTN3"/>
<reference evidence="1 2" key="1">
    <citation type="submission" date="2018-11" db="EMBL/GenBank/DDBJ databases">
        <title>Neisseria weixii sp. nov. isolated from the rectal contents of plateau pika (Ochotona cruzoniae).</title>
        <authorList>
            <person name="Zhang G."/>
        </authorList>
    </citation>
    <scope>NUCLEOTIDE SEQUENCE [LARGE SCALE GENOMIC DNA]</scope>
    <source>
        <strain evidence="1 2">10009</strain>
    </source>
</reference>
<keyword evidence="2" id="KW-1185">Reference proteome</keyword>